<keyword evidence="3" id="KW-1185">Reference proteome</keyword>
<accession>A0AA41RWK2</accession>
<evidence type="ECO:0000313" key="2">
    <source>
        <dbReference type="EMBL" id="MCL7024840.1"/>
    </source>
</evidence>
<evidence type="ECO:0000313" key="3">
    <source>
        <dbReference type="Proteomes" id="UP001177140"/>
    </source>
</evidence>
<organism evidence="2 3">
    <name type="scientific">Papaver nudicaule</name>
    <name type="common">Iceland poppy</name>
    <dbReference type="NCBI Taxonomy" id="74823"/>
    <lineage>
        <taxon>Eukaryota</taxon>
        <taxon>Viridiplantae</taxon>
        <taxon>Streptophyta</taxon>
        <taxon>Embryophyta</taxon>
        <taxon>Tracheophyta</taxon>
        <taxon>Spermatophyta</taxon>
        <taxon>Magnoliopsida</taxon>
        <taxon>Ranunculales</taxon>
        <taxon>Papaveraceae</taxon>
        <taxon>Papaveroideae</taxon>
        <taxon>Papaver</taxon>
    </lineage>
</organism>
<sequence>MVLAHQQNQEDVSQCIQKTKTLICALNLVSRNLPLPQDIFDTVNSIYSPDNDDDDDLQKEKDAGNSSSQENGILNGGDLIAEFEDALVKQRPNCVSGLGLRKSAEVRLKSNIQHRLSELEELPSSRGEDLQMKCLLELYVLKLADLQIKVRSDVSSEYWLAERCAYPDKQLFDWGLMRLPSPAMYGIGDAFAMEAGDRQRKKRDAESVSRLEEEEKSRTEIRKRRFFAEVRDASREFDLQAQAVLKRRKLRNDQVQACPFLLVSYHVLYLQLND</sequence>
<feature type="region of interest" description="Disordered" evidence="1">
    <location>
        <begin position="44"/>
        <end position="73"/>
    </location>
</feature>
<dbReference type="Proteomes" id="UP001177140">
    <property type="component" value="Unassembled WGS sequence"/>
</dbReference>
<reference evidence="2" key="1">
    <citation type="submission" date="2022-03" db="EMBL/GenBank/DDBJ databases">
        <title>A functionally conserved STORR gene fusion in Papaver species that diverged 16.8 million years ago.</title>
        <authorList>
            <person name="Catania T."/>
        </authorList>
    </citation>
    <scope>NUCLEOTIDE SEQUENCE</scope>
    <source>
        <strain evidence="2">S-191538</strain>
    </source>
</reference>
<protein>
    <submittedName>
        <fullName evidence="2">Uncharacterized protein</fullName>
    </submittedName>
</protein>
<evidence type="ECO:0000256" key="1">
    <source>
        <dbReference type="SAM" id="MobiDB-lite"/>
    </source>
</evidence>
<dbReference type="AlphaFoldDB" id="A0AA41RWK2"/>
<name>A0AA41RWK2_PAPNU</name>
<proteinExistence type="predicted"/>
<comment type="caution">
    <text evidence="2">The sequence shown here is derived from an EMBL/GenBank/DDBJ whole genome shotgun (WGS) entry which is preliminary data.</text>
</comment>
<gene>
    <name evidence="2" type="ORF">MKW94_030356</name>
</gene>
<dbReference type="EMBL" id="JAJJMA010038677">
    <property type="protein sequence ID" value="MCL7024840.1"/>
    <property type="molecule type" value="Genomic_DNA"/>
</dbReference>